<evidence type="ECO:0000256" key="7">
    <source>
        <dbReference type="SAM" id="Phobius"/>
    </source>
</evidence>
<dbReference type="SUPFAM" id="SSF103473">
    <property type="entry name" value="MFS general substrate transporter"/>
    <property type="match status" value="1"/>
</dbReference>
<feature type="transmembrane region" description="Helical" evidence="7">
    <location>
        <begin position="29"/>
        <end position="51"/>
    </location>
</feature>
<dbReference type="Proteomes" id="UP000269198">
    <property type="component" value="Unassembled WGS sequence"/>
</dbReference>
<evidence type="ECO:0000256" key="4">
    <source>
        <dbReference type="ARBA" id="ARBA00022989"/>
    </source>
</evidence>
<dbReference type="PANTHER" id="PTHR23519">
    <property type="entry name" value="AUTOPHAGY-RELATED PROTEIN 22"/>
    <property type="match status" value="1"/>
</dbReference>
<feature type="region of interest" description="Disordered" evidence="6">
    <location>
        <begin position="1"/>
        <end position="21"/>
    </location>
</feature>
<evidence type="ECO:0000313" key="9">
    <source>
        <dbReference type="EMBL" id="RNL86837.1"/>
    </source>
</evidence>
<keyword evidence="2" id="KW-0813">Transport</keyword>
<accession>A0A3N0EGE8</accession>
<feature type="domain" description="Major facilitator superfamily (MFS) profile" evidence="8">
    <location>
        <begin position="271"/>
        <end position="466"/>
    </location>
</feature>
<dbReference type="GO" id="GO:0005886">
    <property type="term" value="C:plasma membrane"/>
    <property type="evidence" value="ECO:0007669"/>
    <property type="project" value="UniProtKB-SubCell"/>
</dbReference>
<dbReference type="Pfam" id="PF11700">
    <property type="entry name" value="ATG22"/>
    <property type="match status" value="1"/>
</dbReference>
<dbReference type="OrthoDB" id="9768783at2"/>
<feature type="transmembrane region" description="Helical" evidence="7">
    <location>
        <begin position="182"/>
        <end position="202"/>
    </location>
</feature>
<protein>
    <submittedName>
        <fullName evidence="9">MFS transporter</fullName>
    </submittedName>
</protein>
<keyword evidence="4 7" id="KW-1133">Transmembrane helix</keyword>
<evidence type="ECO:0000256" key="6">
    <source>
        <dbReference type="SAM" id="MobiDB-lite"/>
    </source>
</evidence>
<dbReference type="PROSITE" id="PS50850">
    <property type="entry name" value="MFS"/>
    <property type="match status" value="1"/>
</dbReference>
<feature type="transmembrane region" description="Helical" evidence="7">
    <location>
        <begin position="363"/>
        <end position="384"/>
    </location>
</feature>
<evidence type="ECO:0000256" key="5">
    <source>
        <dbReference type="ARBA" id="ARBA00023136"/>
    </source>
</evidence>
<dbReference type="InterPro" id="IPR024671">
    <property type="entry name" value="Atg22-like"/>
</dbReference>
<dbReference type="PANTHER" id="PTHR23519:SF1">
    <property type="entry name" value="AUTOPHAGY-RELATED PROTEIN 22"/>
    <property type="match status" value="1"/>
</dbReference>
<gene>
    <name evidence="9" type="ORF">EFW17_02880</name>
</gene>
<evidence type="ECO:0000259" key="8">
    <source>
        <dbReference type="PROSITE" id="PS50850"/>
    </source>
</evidence>
<comment type="subcellular location">
    <subcellularLocation>
        <location evidence="1">Cell membrane</location>
        <topology evidence="1">Multi-pass membrane protein</topology>
    </subcellularLocation>
</comment>
<evidence type="ECO:0000256" key="1">
    <source>
        <dbReference type="ARBA" id="ARBA00004651"/>
    </source>
</evidence>
<feature type="transmembrane region" description="Helical" evidence="7">
    <location>
        <begin position="214"/>
        <end position="233"/>
    </location>
</feature>
<sequence length="466" mass="50045">MSHVPTDPVAGNAPSADPRQRRREQRGWYFYDWANQVFMTSVVTVLIGPYLSEMACARAGAPDSGTCTGGEFYVHPLGLEMHANSFYPAVTTVAILLQILLLPLVGSMADHSRRKKSWLFWLAAIGAGATSALYLVGESYLAVGALFLLANIAYGASIVVYHSFLPEIATPDERDRVSTTGWAVSYMGGALLLAVHLALITWHESVGVTEGQAVRIALASAGVWWLGFTVLALRPLRNRIGALAAARPDRPNPATSLRQFGRTVGEMRSNPQVILFLLAFIFFNDGIQAAIRYAAPFALQDLGLGYPVLMGTILMIQFVAFGGALATGRIARHIGAKRTVLGTLVVWCVLVTLGYLLPAGAPLLFVALGVGIGLVLGGTQALARSMFSQMIPRGREAEYFGLYQISDRGSTFLGSLTVTIAVHLTGGYRVAIFSLIAFFILGGILLYKANLRSAIQGAGNELPERI</sequence>
<feature type="transmembrane region" description="Helical" evidence="7">
    <location>
        <begin position="118"/>
        <end position="136"/>
    </location>
</feature>
<feature type="transmembrane region" description="Helical" evidence="7">
    <location>
        <begin position="86"/>
        <end position="106"/>
    </location>
</feature>
<name>A0A3N0EGE8_9ACTN</name>
<feature type="transmembrane region" description="Helical" evidence="7">
    <location>
        <begin position="306"/>
        <end position="327"/>
    </location>
</feature>
<keyword evidence="5 7" id="KW-0472">Membrane</keyword>
<comment type="caution">
    <text evidence="9">The sequence shown here is derived from an EMBL/GenBank/DDBJ whole genome shotgun (WGS) entry which is preliminary data.</text>
</comment>
<evidence type="ECO:0000256" key="3">
    <source>
        <dbReference type="ARBA" id="ARBA00022692"/>
    </source>
</evidence>
<dbReference type="InterPro" id="IPR050495">
    <property type="entry name" value="ATG22/LtaA_families"/>
</dbReference>
<dbReference type="AlphaFoldDB" id="A0A3N0EGE8"/>
<feature type="transmembrane region" description="Helical" evidence="7">
    <location>
        <begin position="273"/>
        <end position="294"/>
    </location>
</feature>
<dbReference type="Gene3D" id="1.20.1250.20">
    <property type="entry name" value="MFS general substrate transporter like domains"/>
    <property type="match status" value="1"/>
</dbReference>
<feature type="transmembrane region" description="Helical" evidence="7">
    <location>
        <begin position="339"/>
        <end position="357"/>
    </location>
</feature>
<keyword evidence="3 7" id="KW-0812">Transmembrane</keyword>
<dbReference type="EMBL" id="RJMB01000002">
    <property type="protein sequence ID" value="RNL86837.1"/>
    <property type="molecule type" value="Genomic_DNA"/>
</dbReference>
<keyword evidence="10" id="KW-1185">Reference proteome</keyword>
<reference evidence="9 10" key="1">
    <citation type="submission" date="2018-11" db="EMBL/GenBank/DDBJ databases">
        <title>The genome draft of YIM 96095.</title>
        <authorList>
            <person name="Tang S.-K."/>
            <person name="Chunyu W.-X."/>
            <person name="Feng Y.-Z."/>
        </authorList>
    </citation>
    <scope>NUCLEOTIDE SEQUENCE [LARGE SCALE GENOMIC DNA]</scope>
    <source>
        <strain evidence="9 10">YIM 96095</strain>
    </source>
</reference>
<proteinExistence type="predicted"/>
<evidence type="ECO:0000313" key="10">
    <source>
        <dbReference type="Proteomes" id="UP000269198"/>
    </source>
</evidence>
<dbReference type="RefSeq" id="WP_123199665.1">
    <property type="nucleotide sequence ID" value="NZ_RJMB01000002.1"/>
</dbReference>
<dbReference type="InterPro" id="IPR020846">
    <property type="entry name" value="MFS_dom"/>
</dbReference>
<dbReference type="InterPro" id="IPR036259">
    <property type="entry name" value="MFS_trans_sf"/>
</dbReference>
<feature type="transmembrane region" description="Helical" evidence="7">
    <location>
        <begin position="142"/>
        <end position="161"/>
    </location>
</feature>
<organism evidence="9 10">
    <name type="scientific">Halostreptopolyspora alba</name>
    <dbReference type="NCBI Taxonomy" id="2487137"/>
    <lineage>
        <taxon>Bacteria</taxon>
        <taxon>Bacillati</taxon>
        <taxon>Actinomycetota</taxon>
        <taxon>Actinomycetes</taxon>
        <taxon>Streptosporangiales</taxon>
        <taxon>Nocardiopsidaceae</taxon>
        <taxon>Halostreptopolyspora</taxon>
    </lineage>
</organism>
<evidence type="ECO:0000256" key="2">
    <source>
        <dbReference type="ARBA" id="ARBA00022448"/>
    </source>
</evidence>
<feature type="transmembrane region" description="Helical" evidence="7">
    <location>
        <begin position="430"/>
        <end position="447"/>
    </location>
</feature>
<dbReference type="GO" id="GO:0022857">
    <property type="term" value="F:transmembrane transporter activity"/>
    <property type="evidence" value="ECO:0007669"/>
    <property type="project" value="InterPro"/>
</dbReference>